<evidence type="ECO:0000256" key="7">
    <source>
        <dbReference type="ARBA" id="ARBA00048248"/>
    </source>
</evidence>
<dbReference type="InterPro" id="IPR002307">
    <property type="entry name" value="Tyr-tRNA-ligase"/>
</dbReference>
<evidence type="ECO:0000256" key="1">
    <source>
        <dbReference type="ARBA" id="ARBA00013160"/>
    </source>
</evidence>
<keyword evidence="12" id="KW-1185">Reference proteome</keyword>
<dbReference type="Gene3D" id="3.40.50.620">
    <property type="entry name" value="HUPs"/>
    <property type="match status" value="1"/>
</dbReference>
<keyword evidence="2 10" id="KW-0436">Ligase</keyword>
<comment type="catalytic activity">
    <reaction evidence="7">
        <text>tRNA(Tyr) + L-tyrosine + ATP = L-tyrosyl-tRNA(Tyr) + AMP + diphosphate + H(+)</text>
        <dbReference type="Rhea" id="RHEA:10220"/>
        <dbReference type="Rhea" id="RHEA-COMP:9706"/>
        <dbReference type="Rhea" id="RHEA-COMP:9707"/>
        <dbReference type="ChEBI" id="CHEBI:15378"/>
        <dbReference type="ChEBI" id="CHEBI:30616"/>
        <dbReference type="ChEBI" id="CHEBI:33019"/>
        <dbReference type="ChEBI" id="CHEBI:58315"/>
        <dbReference type="ChEBI" id="CHEBI:78442"/>
        <dbReference type="ChEBI" id="CHEBI:78536"/>
        <dbReference type="ChEBI" id="CHEBI:456215"/>
        <dbReference type="EC" id="6.1.1.1"/>
    </reaction>
</comment>
<keyword evidence="4 10" id="KW-0067">ATP-binding</keyword>
<dbReference type="PROSITE" id="PS50889">
    <property type="entry name" value="S4"/>
    <property type="match status" value="1"/>
</dbReference>
<keyword evidence="9" id="KW-0694">RNA-binding</keyword>
<dbReference type="AlphaFoldDB" id="W8GRX5"/>
<evidence type="ECO:0000256" key="5">
    <source>
        <dbReference type="ARBA" id="ARBA00022917"/>
    </source>
</evidence>
<dbReference type="RefSeq" id="WP_025208491.1">
    <property type="nucleotide sequence ID" value="NZ_CP006932.1"/>
</dbReference>
<dbReference type="Pfam" id="PF00579">
    <property type="entry name" value="tRNA-synt_1b"/>
    <property type="match status" value="1"/>
</dbReference>
<dbReference type="InterPro" id="IPR001412">
    <property type="entry name" value="aa-tRNA-synth_I_CS"/>
</dbReference>
<reference evidence="11 12" key="1">
    <citation type="journal article" date="2014" name="Genome Biol. Evol.">
        <title>Phylogenomics of "Candidatus Hepatoplasma crinochetorum," a Lineage of Mollicutes Associated with Noninsect Arthropods.</title>
        <authorList>
            <person name="Leclercq S."/>
            <person name="Dittmer J."/>
            <person name="Bouchon D."/>
            <person name="Cordaux R."/>
        </authorList>
    </citation>
    <scope>NUCLEOTIDE SEQUENCE [LARGE SCALE GENOMIC DNA]</scope>
    <source>
        <strain evidence="11 12">Av</strain>
    </source>
</reference>
<gene>
    <name evidence="11" type="primary">tyrS</name>
    <name evidence="11" type="ORF">X271_00076</name>
</gene>
<dbReference type="HOGENOM" id="CLU_024003_0_2_14"/>
<sequence>MNKLIDDLKWRNLFKELIIEKDISKIFFLKNKKFYLGIDPTADSLHIGHFLTINLANLIYKNTDLTPIFVLGGFTAQIGDPSGKKSERKLIDQKTIANNCNKIKKQLETLCKNLNINDYQIFDNFDIYKNLTLTDFFKKYGKSINISKMLSREVVKSRLDVGISYTEFSYQIFQAIDFLYLFENKDVLIQLGGSDQLGNILTGIEFIKKIKGRDLLIGGITVPLLTDENGNKIGKTEGNPLWITKEKLSPYFIYQYLYNLSDPFAKKLLLQLTSITKEQFLKLEKIHLSEKKDRILQKELIKRLFFVFYGNNQEYEKFSNISKYLFAEQYQSIDEKILLDIFKNIDNFKYDFKEDLFTQLKKHNFISSKREFNQYLKDKAIKIDQKLIIERDFKLNKNDFLKRNIIILSLGKKKKIFIKIN</sequence>
<dbReference type="PANTHER" id="PTHR11766">
    <property type="entry name" value="TYROSYL-TRNA SYNTHETASE"/>
    <property type="match status" value="1"/>
</dbReference>
<name>W8GRX5_9MOLU</name>
<dbReference type="STRING" id="1427984.X271_00076"/>
<evidence type="ECO:0000313" key="11">
    <source>
        <dbReference type="EMBL" id="AHK22190.1"/>
    </source>
</evidence>
<evidence type="ECO:0000256" key="10">
    <source>
        <dbReference type="RuleBase" id="RU363036"/>
    </source>
</evidence>
<evidence type="ECO:0000313" key="12">
    <source>
        <dbReference type="Proteomes" id="UP000019450"/>
    </source>
</evidence>
<dbReference type="OrthoDB" id="9804243at2"/>
<keyword evidence="6 10" id="KW-0030">Aminoacyl-tRNA synthetase</keyword>
<dbReference type="KEGG" id="hcr:X271_00076"/>
<dbReference type="GO" id="GO:0005829">
    <property type="term" value="C:cytosol"/>
    <property type="evidence" value="ECO:0007669"/>
    <property type="project" value="TreeGrafter"/>
</dbReference>
<evidence type="ECO:0000256" key="2">
    <source>
        <dbReference type="ARBA" id="ARBA00022598"/>
    </source>
</evidence>
<dbReference type="NCBIfam" id="TIGR00234">
    <property type="entry name" value="tyrS"/>
    <property type="match status" value="1"/>
</dbReference>
<dbReference type="PANTHER" id="PTHR11766:SF0">
    <property type="entry name" value="TYROSINE--TRNA LIGASE, MITOCHONDRIAL"/>
    <property type="match status" value="1"/>
</dbReference>
<keyword evidence="5 10" id="KW-0648">Protein biosynthesis</keyword>
<accession>W8GRX5</accession>
<protein>
    <recommendedName>
        <fullName evidence="1 8">Tyrosine--tRNA ligase</fullName>
        <ecNumber evidence="1 8">6.1.1.1</ecNumber>
    </recommendedName>
</protein>
<dbReference type="InterPro" id="IPR036986">
    <property type="entry name" value="S4_RNA-bd_sf"/>
</dbReference>
<dbReference type="InterPro" id="IPR002305">
    <property type="entry name" value="aa-tRNA-synth_Ic"/>
</dbReference>
<dbReference type="InterPro" id="IPR014729">
    <property type="entry name" value="Rossmann-like_a/b/a_fold"/>
</dbReference>
<dbReference type="SUPFAM" id="SSF52374">
    <property type="entry name" value="Nucleotidylyl transferase"/>
    <property type="match status" value="1"/>
</dbReference>
<dbReference type="EMBL" id="CP006932">
    <property type="protein sequence ID" value="AHK22190.1"/>
    <property type="molecule type" value="Genomic_DNA"/>
</dbReference>
<dbReference type="eggNOG" id="COG0162">
    <property type="taxonomic scope" value="Bacteria"/>
</dbReference>
<dbReference type="PATRIC" id="fig|1427984.3.peg.69"/>
<dbReference type="GO" id="GO:0004831">
    <property type="term" value="F:tyrosine-tRNA ligase activity"/>
    <property type="evidence" value="ECO:0007669"/>
    <property type="project" value="UniProtKB-UniRule"/>
</dbReference>
<evidence type="ECO:0000256" key="8">
    <source>
        <dbReference type="NCBIfam" id="TIGR00234"/>
    </source>
</evidence>
<dbReference type="Gene3D" id="3.10.290.10">
    <property type="entry name" value="RNA-binding S4 domain"/>
    <property type="match status" value="1"/>
</dbReference>
<dbReference type="Gene3D" id="1.10.240.10">
    <property type="entry name" value="Tyrosyl-Transfer RNA Synthetase"/>
    <property type="match status" value="1"/>
</dbReference>
<dbReference type="PROSITE" id="PS00178">
    <property type="entry name" value="AA_TRNA_LIGASE_I"/>
    <property type="match status" value="1"/>
</dbReference>
<dbReference type="GO" id="GO:0005524">
    <property type="term" value="F:ATP binding"/>
    <property type="evidence" value="ECO:0007669"/>
    <property type="project" value="UniProtKB-KW"/>
</dbReference>
<dbReference type="GO" id="GO:0006437">
    <property type="term" value="P:tyrosyl-tRNA aminoacylation"/>
    <property type="evidence" value="ECO:0007669"/>
    <property type="project" value="UniProtKB-UniRule"/>
</dbReference>
<dbReference type="GO" id="GO:0003723">
    <property type="term" value="F:RNA binding"/>
    <property type="evidence" value="ECO:0007669"/>
    <property type="project" value="UniProtKB-KW"/>
</dbReference>
<dbReference type="PRINTS" id="PR01040">
    <property type="entry name" value="TRNASYNTHTYR"/>
</dbReference>
<evidence type="ECO:0000256" key="4">
    <source>
        <dbReference type="ARBA" id="ARBA00022840"/>
    </source>
</evidence>
<keyword evidence="3 10" id="KW-0547">Nucleotide-binding</keyword>
<proteinExistence type="inferred from homology"/>
<evidence type="ECO:0000256" key="3">
    <source>
        <dbReference type="ARBA" id="ARBA00022741"/>
    </source>
</evidence>
<comment type="similarity">
    <text evidence="10">Belongs to the class-I aminoacyl-tRNA synthetase family.</text>
</comment>
<organism evidence="11 12">
    <name type="scientific">Candidatus Hepatoplasma crinochetorum Av</name>
    <dbReference type="NCBI Taxonomy" id="1427984"/>
    <lineage>
        <taxon>Bacteria</taxon>
        <taxon>Bacillati</taxon>
        <taxon>Mycoplasmatota</taxon>
        <taxon>Mollicutes</taxon>
        <taxon>Candidatus Hepatoplasmataceae</taxon>
        <taxon>Candidatus Hepatoplasma</taxon>
    </lineage>
</organism>
<evidence type="ECO:0000256" key="9">
    <source>
        <dbReference type="PROSITE-ProRule" id="PRU00182"/>
    </source>
</evidence>
<evidence type="ECO:0000256" key="6">
    <source>
        <dbReference type="ARBA" id="ARBA00023146"/>
    </source>
</evidence>
<dbReference type="EC" id="6.1.1.1" evidence="1 8"/>
<dbReference type="InterPro" id="IPR024088">
    <property type="entry name" value="Tyr-tRNA-ligase_bac-type"/>
</dbReference>
<dbReference type="SUPFAM" id="SSF55174">
    <property type="entry name" value="Alpha-L RNA-binding motif"/>
    <property type="match status" value="1"/>
</dbReference>
<dbReference type="Proteomes" id="UP000019450">
    <property type="component" value="Chromosome"/>
</dbReference>